<organism evidence="2 3">
    <name type="scientific">Rhodoferax aquaticus</name>
    <dbReference type="NCBI Taxonomy" id="2527691"/>
    <lineage>
        <taxon>Bacteria</taxon>
        <taxon>Pseudomonadati</taxon>
        <taxon>Pseudomonadota</taxon>
        <taxon>Betaproteobacteria</taxon>
        <taxon>Burkholderiales</taxon>
        <taxon>Comamonadaceae</taxon>
        <taxon>Rhodoferax</taxon>
    </lineage>
</organism>
<dbReference type="GO" id="GO:0006826">
    <property type="term" value="P:iron ion transport"/>
    <property type="evidence" value="ECO:0007669"/>
    <property type="project" value="InterPro"/>
</dbReference>
<dbReference type="Gene3D" id="3.40.1570.10">
    <property type="entry name" value="HemS/ChuS/ChuX like domains"/>
    <property type="match status" value="2"/>
</dbReference>
<feature type="domain" description="Haemin-degrading HemS/ChuX" evidence="1">
    <location>
        <begin position="221"/>
        <end position="354"/>
    </location>
</feature>
<evidence type="ECO:0000313" key="2">
    <source>
        <dbReference type="EMBL" id="QDL54197.1"/>
    </source>
</evidence>
<dbReference type="CDD" id="cd16830">
    <property type="entry name" value="HemS-like_N"/>
    <property type="match status" value="1"/>
</dbReference>
<dbReference type="EMBL" id="CP036282">
    <property type="protein sequence ID" value="QDL54197.1"/>
    <property type="molecule type" value="Genomic_DNA"/>
</dbReference>
<dbReference type="Proteomes" id="UP000317365">
    <property type="component" value="Chromosome"/>
</dbReference>
<feature type="domain" description="Haemin-degrading HemS/ChuX" evidence="1">
    <location>
        <begin position="35"/>
        <end position="169"/>
    </location>
</feature>
<dbReference type="Pfam" id="PF05171">
    <property type="entry name" value="HemS"/>
    <property type="match status" value="2"/>
</dbReference>
<accession>A0A515ENF6</accession>
<proteinExistence type="predicted"/>
<evidence type="ECO:0000259" key="1">
    <source>
        <dbReference type="Pfam" id="PF05171"/>
    </source>
</evidence>
<name>A0A515ENF6_9BURK</name>
<reference evidence="3" key="2">
    <citation type="journal article" date="2020" name="Int. J. Syst. Evol. Microbiol.">
        <title>Genomic insights into a novel species Rhodoferax aquaticus sp. nov., isolated from freshwater.</title>
        <authorList>
            <person name="Li T."/>
            <person name="Zhuo Y."/>
            <person name="Jin C.Z."/>
            <person name="Wu X."/>
            <person name="Ko S.R."/>
            <person name="Jin F.J."/>
            <person name="Ahn C.Y."/>
            <person name="Oh H.M."/>
            <person name="Lee H.G."/>
            <person name="Jin L."/>
        </authorList>
    </citation>
    <scope>NUCLEOTIDE SEQUENCE [LARGE SCALE GENOMIC DNA]</scope>
    <source>
        <strain evidence="3">Gr-4</strain>
    </source>
</reference>
<dbReference type="InterPro" id="IPR007845">
    <property type="entry name" value="HemS/ChuX_dom"/>
</dbReference>
<dbReference type="SUPFAM" id="SSF144064">
    <property type="entry name" value="Heme iron utilization protein-like"/>
    <property type="match status" value="1"/>
</dbReference>
<protein>
    <submittedName>
        <fullName evidence="2">Hemin-degrading factor</fullName>
    </submittedName>
</protein>
<dbReference type="RefSeq" id="WP_142810889.1">
    <property type="nucleotide sequence ID" value="NZ_CP036282.1"/>
</dbReference>
<dbReference type="KEGG" id="rhg:EXZ61_08480"/>
<evidence type="ECO:0000313" key="3">
    <source>
        <dbReference type="Proteomes" id="UP000317365"/>
    </source>
</evidence>
<dbReference type="InterPro" id="IPR053733">
    <property type="entry name" value="Heme_Transport_Util_sf"/>
</dbReference>
<sequence length="360" mass="39171">MNAVLETLDPTQVRERFHAARTAGKRARDAAHSLGVSEGAALAAHVGEHGYRLKVQALQGPWVELLKGLEACGPVMALTRNESTVHEKTGVYQNVSANGGMGLALGEAIDLRLFFTQWHAGFAVTELANDPANPPVLSLQFYDAHGDAVHKVFTRDATDLAAFQALMDQHTANKVAYVFSTRPAPKPARPDADIDAQGLVAAWGAMTDTHQFFGLLRKFDVQREQALALVEGQFTSRLALSSVRHVLYEASLEGTPIMVFVGNPGCIQIHSGSVKRVEPMVSPSSQWINVLDADFNLHLREDMVASAWAVEKPTEDGIVTSIEVFDREGELMAMFFGVRKPGVPELQAWRDLVAGVPRLA</sequence>
<keyword evidence="3" id="KW-1185">Reference proteome</keyword>
<dbReference type="CDD" id="cd16831">
    <property type="entry name" value="HemS-like_C"/>
    <property type="match status" value="1"/>
</dbReference>
<gene>
    <name evidence="2" type="ORF">EXZ61_08480</name>
</gene>
<reference evidence="3" key="1">
    <citation type="submission" date="2019-02" db="EMBL/GenBank/DDBJ databases">
        <title>Complete genome sequence of Rhodoferax sp. Gr-4.</title>
        <authorList>
            <person name="Jin L."/>
        </authorList>
    </citation>
    <scope>NUCLEOTIDE SEQUENCE [LARGE SCALE GENOMIC DNA]</scope>
    <source>
        <strain evidence="3">Gr-4</strain>
    </source>
</reference>
<dbReference type="AlphaFoldDB" id="A0A515ENF6"/>